<protein>
    <recommendedName>
        <fullName evidence="2">DUF6314 domain-containing protein</fullName>
    </recommendedName>
</protein>
<evidence type="ECO:0000313" key="4">
    <source>
        <dbReference type="Proteomes" id="UP000280008"/>
    </source>
</evidence>
<organism evidence="3 4">
    <name type="scientific">Frondihabitans australicus</name>
    <dbReference type="NCBI Taxonomy" id="386892"/>
    <lineage>
        <taxon>Bacteria</taxon>
        <taxon>Bacillati</taxon>
        <taxon>Actinomycetota</taxon>
        <taxon>Actinomycetes</taxon>
        <taxon>Micrococcales</taxon>
        <taxon>Microbacteriaceae</taxon>
        <taxon>Frondihabitans</taxon>
    </lineage>
</organism>
<accession>A0A495IJU2</accession>
<name>A0A495IJU2_9MICO</name>
<feature type="domain" description="DUF6314" evidence="2">
    <location>
        <begin position="58"/>
        <end position="185"/>
    </location>
</feature>
<evidence type="ECO:0000256" key="1">
    <source>
        <dbReference type="SAM" id="MobiDB-lite"/>
    </source>
</evidence>
<sequence length="188" mass="20040">MTSAAAGPAARPSPAIQAPLVAPGAAAPPIRGATGHAEPAAHEEPELPRGDAADPATLPGVWRFERTIDDRLQGRRIHVAGTATFAPRSDGAIAWDEEGLLDQGGDRVPVAAHRLLRRDAAGAWAVEFADGRPFHPWRVDAEVVHDCAPDDYRGRIDAEGGAAAWTQTWNVTGPMKDYTMVTRYEPCP</sequence>
<feature type="compositionally biased region" description="Low complexity" evidence="1">
    <location>
        <begin position="1"/>
        <end position="38"/>
    </location>
</feature>
<evidence type="ECO:0000313" key="3">
    <source>
        <dbReference type="EMBL" id="RKR76059.1"/>
    </source>
</evidence>
<evidence type="ECO:0000259" key="2">
    <source>
        <dbReference type="Pfam" id="PF19834"/>
    </source>
</evidence>
<dbReference type="EMBL" id="RBKS01000001">
    <property type="protein sequence ID" value="RKR76059.1"/>
    <property type="molecule type" value="Genomic_DNA"/>
</dbReference>
<gene>
    <name evidence="3" type="ORF">C8E83_3223</name>
</gene>
<comment type="caution">
    <text evidence="3">The sequence shown here is derived from an EMBL/GenBank/DDBJ whole genome shotgun (WGS) entry which is preliminary data.</text>
</comment>
<dbReference type="InterPro" id="IPR045632">
    <property type="entry name" value="DUF6314"/>
</dbReference>
<dbReference type="Pfam" id="PF19834">
    <property type="entry name" value="DUF6314"/>
    <property type="match status" value="1"/>
</dbReference>
<dbReference type="Proteomes" id="UP000280008">
    <property type="component" value="Unassembled WGS sequence"/>
</dbReference>
<reference evidence="3 4" key="1">
    <citation type="submission" date="2018-10" db="EMBL/GenBank/DDBJ databases">
        <title>Sequencing the genomes of 1000 actinobacteria strains.</title>
        <authorList>
            <person name="Klenk H.-P."/>
        </authorList>
    </citation>
    <scope>NUCLEOTIDE SEQUENCE [LARGE SCALE GENOMIC DNA]</scope>
    <source>
        <strain evidence="3 4">DSM 17894</strain>
    </source>
</reference>
<keyword evidence="4" id="KW-1185">Reference proteome</keyword>
<proteinExistence type="predicted"/>
<feature type="region of interest" description="Disordered" evidence="1">
    <location>
        <begin position="1"/>
        <end position="58"/>
    </location>
</feature>
<dbReference type="AlphaFoldDB" id="A0A495IJU2"/>
<feature type="compositionally biased region" description="Basic and acidic residues" evidence="1">
    <location>
        <begin position="39"/>
        <end position="52"/>
    </location>
</feature>